<evidence type="ECO:0000313" key="2">
    <source>
        <dbReference type="EMBL" id="GMH01231.1"/>
    </source>
</evidence>
<dbReference type="Proteomes" id="UP001279734">
    <property type="component" value="Unassembled WGS sequence"/>
</dbReference>
<protein>
    <submittedName>
        <fullName evidence="2">Uncharacterized protein</fullName>
    </submittedName>
</protein>
<feature type="compositionally biased region" description="Polar residues" evidence="1">
    <location>
        <begin position="1"/>
        <end position="21"/>
    </location>
</feature>
<sequence length="124" mass="13984">MSPLIQSIPSWSGMAQTSYDPSRTAHDPVSAHERLPALTDQNPEYLIGSRTPKEKKAPNQRISHNENPNICRIQHLYRKESNLSDRSRLPQMASTTFSSASKNFLQAIDSQFYNPSKVERVSGL</sequence>
<feature type="compositionally biased region" description="Basic and acidic residues" evidence="1">
    <location>
        <begin position="23"/>
        <end position="35"/>
    </location>
</feature>
<feature type="region of interest" description="Disordered" evidence="1">
    <location>
        <begin position="1"/>
        <end position="68"/>
    </location>
</feature>
<gene>
    <name evidence="2" type="ORF">Nepgr_003070</name>
</gene>
<name>A0AAD3XDA8_NEPGR</name>
<evidence type="ECO:0000256" key="1">
    <source>
        <dbReference type="SAM" id="MobiDB-lite"/>
    </source>
</evidence>
<comment type="caution">
    <text evidence="2">The sequence shown here is derived from an EMBL/GenBank/DDBJ whole genome shotgun (WGS) entry which is preliminary data.</text>
</comment>
<proteinExistence type="predicted"/>
<dbReference type="AlphaFoldDB" id="A0AAD3XDA8"/>
<evidence type="ECO:0000313" key="3">
    <source>
        <dbReference type="Proteomes" id="UP001279734"/>
    </source>
</evidence>
<keyword evidence="3" id="KW-1185">Reference proteome</keyword>
<organism evidence="2 3">
    <name type="scientific">Nepenthes gracilis</name>
    <name type="common">Slender pitcher plant</name>
    <dbReference type="NCBI Taxonomy" id="150966"/>
    <lineage>
        <taxon>Eukaryota</taxon>
        <taxon>Viridiplantae</taxon>
        <taxon>Streptophyta</taxon>
        <taxon>Embryophyta</taxon>
        <taxon>Tracheophyta</taxon>
        <taxon>Spermatophyta</taxon>
        <taxon>Magnoliopsida</taxon>
        <taxon>eudicotyledons</taxon>
        <taxon>Gunneridae</taxon>
        <taxon>Pentapetalae</taxon>
        <taxon>Caryophyllales</taxon>
        <taxon>Nepenthaceae</taxon>
        <taxon>Nepenthes</taxon>
    </lineage>
</organism>
<dbReference type="EMBL" id="BSYO01000002">
    <property type="protein sequence ID" value="GMH01231.1"/>
    <property type="molecule type" value="Genomic_DNA"/>
</dbReference>
<accession>A0AAD3XDA8</accession>
<reference evidence="2" key="1">
    <citation type="submission" date="2023-05" db="EMBL/GenBank/DDBJ databases">
        <title>Nepenthes gracilis genome sequencing.</title>
        <authorList>
            <person name="Fukushima K."/>
        </authorList>
    </citation>
    <scope>NUCLEOTIDE SEQUENCE</scope>
    <source>
        <strain evidence="2">SING2019-196</strain>
    </source>
</reference>